<dbReference type="Proteomes" id="UP000005408">
    <property type="component" value="Unassembled WGS sequence"/>
</dbReference>
<comment type="subcellular location">
    <subcellularLocation>
        <location evidence="7">Endomembrane system</location>
        <topology evidence="7">Single-pass type IV membrane protein</topology>
    </subcellularLocation>
</comment>
<evidence type="ECO:0000256" key="7">
    <source>
        <dbReference type="ARBA" id="ARBA00046280"/>
    </source>
</evidence>
<keyword evidence="4" id="KW-0653">Protein transport</keyword>
<dbReference type="EnsemblMetazoa" id="G26667.4">
    <property type="protein sequence ID" value="G26667.4:cds"/>
    <property type="gene ID" value="G26667"/>
</dbReference>
<evidence type="ECO:0000256" key="4">
    <source>
        <dbReference type="ARBA" id="ARBA00022927"/>
    </source>
</evidence>
<dbReference type="AlphaFoldDB" id="A0A8W8L6X7"/>
<dbReference type="GO" id="GO:0016020">
    <property type="term" value="C:membrane"/>
    <property type="evidence" value="ECO:0007669"/>
    <property type="project" value="InterPro"/>
</dbReference>
<dbReference type="GO" id="GO:0016192">
    <property type="term" value="P:vesicle-mediated transport"/>
    <property type="evidence" value="ECO:0007669"/>
    <property type="project" value="InterPro"/>
</dbReference>
<dbReference type="PRINTS" id="PR00219">
    <property type="entry name" value="SYNAPTOBREVN"/>
</dbReference>
<evidence type="ECO:0000256" key="9">
    <source>
        <dbReference type="SAM" id="Phobius"/>
    </source>
</evidence>
<dbReference type="OrthoDB" id="190375at2759"/>
<keyword evidence="12" id="KW-1185">Reference proteome</keyword>
<keyword evidence="2" id="KW-0813">Transport</keyword>
<dbReference type="PANTHER" id="PTHR46897">
    <property type="entry name" value="VESICLE-ASSOCIATED MEMBRANE PROTEIN 4"/>
    <property type="match status" value="1"/>
</dbReference>
<evidence type="ECO:0000313" key="12">
    <source>
        <dbReference type="Proteomes" id="UP000005408"/>
    </source>
</evidence>
<dbReference type="GO" id="GO:0012505">
    <property type="term" value="C:endomembrane system"/>
    <property type="evidence" value="ECO:0007669"/>
    <property type="project" value="UniProtKB-SubCell"/>
</dbReference>
<dbReference type="GO" id="GO:0005737">
    <property type="term" value="C:cytoplasm"/>
    <property type="evidence" value="ECO:0007669"/>
    <property type="project" value="UniProtKB-ARBA"/>
</dbReference>
<dbReference type="InterPro" id="IPR042855">
    <property type="entry name" value="V_SNARE_CC"/>
</dbReference>
<dbReference type="PANTHER" id="PTHR46897:SF1">
    <property type="entry name" value="VESICLE-ASSOCIATED MEMBRANE PROTEIN 4"/>
    <property type="match status" value="1"/>
</dbReference>
<dbReference type="FunFam" id="1.20.5.110:FF:000004">
    <property type="entry name" value="Vesicle-associated membrane protein 7"/>
    <property type="match status" value="1"/>
</dbReference>
<evidence type="ECO:0000256" key="8">
    <source>
        <dbReference type="PROSITE-ProRule" id="PRU00290"/>
    </source>
</evidence>
<accession>A0A8W8L6X7</accession>
<reference evidence="11" key="1">
    <citation type="submission" date="2022-08" db="UniProtKB">
        <authorList>
            <consortium name="EnsemblMetazoa"/>
        </authorList>
    </citation>
    <scope>IDENTIFICATION</scope>
    <source>
        <strain evidence="11">05x7-T-G4-1.051#20</strain>
    </source>
</reference>
<name>A0A8W8L6X7_MAGGI</name>
<dbReference type="Gene3D" id="1.20.5.110">
    <property type="match status" value="1"/>
</dbReference>
<proteinExistence type="inferred from homology"/>
<dbReference type="SUPFAM" id="SSF58038">
    <property type="entry name" value="SNARE fusion complex"/>
    <property type="match status" value="1"/>
</dbReference>
<comment type="similarity">
    <text evidence="1">Belongs to the synaptobrevin family.</text>
</comment>
<keyword evidence="6 9" id="KW-0472">Membrane</keyword>
<feature type="transmembrane region" description="Helical" evidence="9">
    <location>
        <begin position="126"/>
        <end position="145"/>
    </location>
</feature>
<dbReference type="CDD" id="cd15869">
    <property type="entry name" value="R-SNARE_VAMP4"/>
    <property type="match status" value="1"/>
</dbReference>
<evidence type="ECO:0000259" key="10">
    <source>
        <dbReference type="PROSITE" id="PS50892"/>
    </source>
</evidence>
<evidence type="ECO:0000256" key="2">
    <source>
        <dbReference type="ARBA" id="ARBA00022448"/>
    </source>
</evidence>
<keyword evidence="8" id="KW-0175">Coiled coil</keyword>
<evidence type="ECO:0000313" key="11">
    <source>
        <dbReference type="EnsemblMetazoa" id="G26667.4:cds"/>
    </source>
</evidence>
<dbReference type="PROSITE" id="PS50892">
    <property type="entry name" value="V_SNARE"/>
    <property type="match status" value="1"/>
</dbReference>
<evidence type="ECO:0000256" key="1">
    <source>
        <dbReference type="ARBA" id="ARBA00008025"/>
    </source>
</evidence>
<evidence type="ECO:0000256" key="6">
    <source>
        <dbReference type="ARBA" id="ARBA00023136"/>
    </source>
</evidence>
<sequence length="149" mass="16846">MVDATYLICPQICEEPAGSYYSHARRDEKASLLDADSDDEDFFLTGPRSIKPGGSRSDPKIDRLQNQVDEVVGVMQNNVSKVMERGDRLEDLQDQSDNLAGNADMFRSRARGLHKKMWWNNCKMKLALVVIILIVLLVIIIPIIVKSRN</sequence>
<keyword evidence="3 9" id="KW-0812">Transmembrane</keyword>
<dbReference type="Pfam" id="PF00957">
    <property type="entry name" value="Synaptobrevin"/>
    <property type="match status" value="1"/>
</dbReference>
<dbReference type="InterPro" id="IPR042887">
    <property type="entry name" value="VAMP4"/>
</dbReference>
<dbReference type="OMA" id="LDIMVLY"/>
<evidence type="ECO:0000256" key="3">
    <source>
        <dbReference type="ARBA" id="ARBA00022692"/>
    </source>
</evidence>
<dbReference type="InterPro" id="IPR001388">
    <property type="entry name" value="Synaptobrevin-like"/>
</dbReference>
<organism evidence="11 12">
    <name type="scientific">Magallana gigas</name>
    <name type="common">Pacific oyster</name>
    <name type="synonym">Crassostrea gigas</name>
    <dbReference type="NCBI Taxonomy" id="29159"/>
    <lineage>
        <taxon>Eukaryota</taxon>
        <taxon>Metazoa</taxon>
        <taxon>Spiralia</taxon>
        <taxon>Lophotrochozoa</taxon>
        <taxon>Mollusca</taxon>
        <taxon>Bivalvia</taxon>
        <taxon>Autobranchia</taxon>
        <taxon>Pteriomorphia</taxon>
        <taxon>Ostreida</taxon>
        <taxon>Ostreoidea</taxon>
        <taxon>Ostreidae</taxon>
        <taxon>Magallana</taxon>
    </lineage>
</organism>
<keyword evidence="5 9" id="KW-1133">Transmembrane helix</keyword>
<evidence type="ECO:0000256" key="5">
    <source>
        <dbReference type="ARBA" id="ARBA00022989"/>
    </source>
</evidence>
<dbReference type="GO" id="GO:0015031">
    <property type="term" value="P:protein transport"/>
    <property type="evidence" value="ECO:0007669"/>
    <property type="project" value="UniProtKB-KW"/>
</dbReference>
<protein>
    <recommendedName>
        <fullName evidence="10">V-SNARE coiled-coil homology domain-containing protein</fullName>
    </recommendedName>
</protein>
<feature type="domain" description="V-SNARE coiled-coil homology" evidence="10">
    <location>
        <begin position="60"/>
        <end position="120"/>
    </location>
</feature>
<dbReference type="GO" id="GO:0090161">
    <property type="term" value="P:Golgi ribbon formation"/>
    <property type="evidence" value="ECO:0007669"/>
    <property type="project" value="InterPro"/>
</dbReference>